<dbReference type="OrthoDB" id="1683445at2"/>
<dbReference type="PATRIC" id="fig|1246626.3.peg.3801"/>
<feature type="transmembrane region" description="Helical" evidence="1">
    <location>
        <begin position="64"/>
        <end position="88"/>
    </location>
</feature>
<keyword evidence="1" id="KW-0472">Membrane</keyword>
<dbReference type="EMBL" id="CP003923">
    <property type="protein sequence ID" value="AIC96354.1"/>
    <property type="molecule type" value="Genomic_DNA"/>
</dbReference>
<gene>
    <name evidence="3" type="ORF">BleG1_3807</name>
</gene>
<feature type="domain" description="Membrane protein NfeD2 N-terminal transmembrane" evidence="2">
    <location>
        <begin position="1"/>
        <end position="97"/>
    </location>
</feature>
<feature type="transmembrane region" description="Helical" evidence="1">
    <location>
        <begin position="37"/>
        <end position="58"/>
    </location>
</feature>
<dbReference type="RefSeq" id="WP_038484286.1">
    <property type="nucleotide sequence ID" value="NZ_CP003923.1"/>
</dbReference>
<dbReference type="KEGG" id="ble:BleG1_3807"/>
<dbReference type="InterPro" id="IPR058653">
    <property type="entry name" value="NfeD2_TM"/>
</dbReference>
<evidence type="ECO:0000259" key="2">
    <source>
        <dbReference type="Pfam" id="PF25842"/>
    </source>
</evidence>
<evidence type="ECO:0000313" key="4">
    <source>
        <dbReference type="Proteomes" id="UP000027142"/>
    </source>
</evidence>
<dbReference type="Gene3D" id="2.40.50.140">
    <property type="entry name" value="Nucleic acid-binding proteins"/>
    <property type="match status" value="1"/>
</dbReference>
<dbReference type="HOGENOM" id="CLU_107496_0_0_9"/>
<keyword evidence="4" id="KW-1185">Reference proteome</keyword>
<keyword evidence="1" id="KW-0812">Transmembrane</keyword>
<proteinExistence type="predicted"/>
<dbReference type="eggNOG" id="COG1585">
    <property type="taxonomic scope" value="Bacteria"/>
</dbReference>
<dbReference type="Proteomes" id="UP000027142">
    <property type="component" value="Chromosome"/>
</dbReference>
<keyword evidence="1" id="KW-1133">Transmembrane helix</keyword>
<feature type="transmembrane region" description="Helical" evidence="1">
    <location>
        <begin position="6"/>
        <end position="25"/>
    </location>
</feature>
<protein>
    <recommendedName>
        <fullName evidence="2">Membrane protein NfeD2 N-terminal transmembrane domain-containing protein</fullName>
    </recommendedName>
</protein>
<accession>A0A060M8E1</accession>
<organism evidence="3 4">
    <name type="scientific">Shouchella lehensis G1</name>
    <dbReference type="NCBI Taxonomy" id="1246626"/>
    <lineage>
        <taxon>Bacteria</taxon>
        <taxon>Bacillati</taxon>
        <taxon>Bacillota</taxon>
        <taxon>Bacilli</taxon>
        <taxon>Bacillales</taxon>
        <taxon>Bacillaceae</taxon>
        <taxon>Shouchella</taxon>
    </lineage>
</organism>
<evidence type="ECO:0000313" key="3">
    <source>
        <dbReference type="EMBL" id="AIC96354.1"/>
    </source>
</evidence>
<name>A0A060M8E1_9BACI</name>
<dbReference type="STRING" id="1246626.BleG1_3807"/>
<dbReference type="AlphaFoldDB" id="A0A060M8E1"/>
<dbReference type="Pfam" id="PF25842">
    <property type="entry name" value="NfeD_TM"/>
    <property type="match status" value="1"/>
</dbReference>
<dbReference type="InterPro" id="IPR012340">
    <property type="entry name" value="NA-bd_OB-fold"/>
</dbReference>
<reference evidence="3 4" key="1">
    <citation type="journal article" date="2014" name="Gene">
        <title>A comparative genomic analysis of the alkalitolerant soil bacterium Bacillus lehensis G1.</title>
        <authorList>
            <person name="Noor Y.M."/>
            <person name="Samsulrizal N.H."/>
            <person name="Jema'on N.A."/>
            <person name="Low K.O."/>
            <person name="Ramli A.N."/>
            <person name="Alias N.I."/>
            <person name="Damis S.I."/>
            <person name="Fuzi S.F."/>
            <person name="Isa M.N."/>
            <person name="Murad A.M."/>
            <person name="Raih M.F."/>
            <person name="Bakar F.D."/>
            <person name="Najimudin N."/>
            <person name="Mahadi N.M."/>
            <person name="Illias R.M."/>
        </authorList>
    </citation>
    <scope>NUCLEOTIDE SEQUENCE [LARGE SCALE GENOMIC DNA]</scope>
    <source>
        <strain evidence="3 4">G1</strain>
    </source>
</reference>
<sequence>MELTTIYFTILLVSGGLTVLYVLLSDILDGIFDIFDGWLSPTLILSTLAFFGASAYILERFSPFDSLVAGLIAAAIALGLATLFNLFILTPLQHTEESVAYSDEDLEGKQGEVILTVPADGFGEVVIRSDSGTIAKTAACLDNQVIPSGTEVVIVKMESGIAYVTMLALDDL</sequence>
<evidence type="ECO:0000256" key="1">
    <source>
        <dbReference type="SAM" id="Phobius"/>
    </source>
</evidence>